<gene>
    <name evidence="2" type="ORF">JAAARDRAFT_76761</name>
</gene>
<organism evidence="2 3">
    <name type="scientific">Jaapia argillacea MUCL 33604</name>
    <dbReference type="NCBI Taxonomy" id="933084"/>
    <lineage>
        <taxon>Eukaryota</taxon>
        <taxon>Fungi</taxon>
        <taxon>Dikarya</taxon>
        <taxon>Basidiomycota</taxon>
        <taxon>Agaricomycotina</taxon>
        <taxon>Agaricomycetes</taxon>
        <taxon>Agaricomycetidae</taxon>
        <taxon>Jaapiales</taxon>
        <taxon>Jaapiaceae</taxon>
        <taxon>Jaapia</taxon>
    </lineage>
</organism>
<dbReference type="AlphaFoldDB" id="A0A067Q464"/>
<keyword evidence="3" id="KW-1185">Reference proteome</keyword>
<dbReference type="Proteomes" id="UP000027265">
    <property type="component" value="Unassembled WGS sequence"/>
</dbReference>
<feature type="transmembrane region" description="Helical" evidence="1">
    <location>
        <begin position="50"/>
        <end position="69"/>
    </location>
</feature>
<evidence type="ECO:0000313" key="3">
    <source>
        <dbReference type="Proteomes" id="UP000027265"/>
    </source>
</evidence>
<keyword evidence="1" id="KW-0472">Membrane</keyword>
<proteinExistence type="predicted"/>
<dbReference type="EMBL" id="KL197712">
    <property type="protein sequence ID" value="KDQ61853.1"/>
    <property type="molecule type" value="Genomic_DNA"/>
</dbReference>
<dbReference type="InParanoid" id="A0A067Q464"/>
<reference evidence="3" key="1">
    <citation type="journal article" date="2014" name="Proc. Natl. Acad. Sci. U.S.A.">
        <title>Extensive sampling of basidiomycete genomes demonstrates inadequacy of the white-rot/brown-rot paradigm for wood decay fungi.</title>
        <authorList>
            <person name="Riley R."/>
            <person name="Salamov A.A."/>
            <person name="Brown D.W."/>
            <person name="Nagy L.G."/>
            <person name="Floudas D."/>
            <person name="Held B.W."/>
            <person name="Levasseur A."/>
            <person name="Lombard V."/>
            <person name="Morin E."/>
            <person name="Otillar R."/>
            <person name="Lindquist E.A."/>
            <person name="Sun H."/>
            <person name="LaButti K.M."/>
            <person name="Schmutz J."/>
            <person name="Jabbour D."/>
            <person name="Luo H."/>
            <person name="Baker S.E."/>
            <person name="Pisabarro A.G."/>
            <person name="Walton J.D."/>
            <person name="Blanchette R.A."/>
            <person name="Henrissat B."/>
            <person name="Martin F."/>
            <person name="Cullen D."/>
            <person name="Hibbett D.S."/>
            <person name="Grigoriev I.V."/>
        </authorList>
    </citation>
    <scope>NUCLEOTIDE SEQUENCE [LARGE SCALE GENOMIC DNA]</scope>
    <source>
        <strain evidence="3">MUCL 33604</strain>
    </source>
</reference>
<evidence type="ECO:0000256" key="1">
    <source>
        <dbReference type="SAM" id="Phobius"/>
    </source>
</evidence>
<dbReference type="OrthoDB" id="3226582at2759"/>
<sequence>MCGESYFRPNFAVLLISALLYVVGFLWVVNNIFADSIMIYRDYIFWQKNVWITALPILALLGTTVSGFYEDYLLLELALFPQSPNQLAPPSKFVALSNLESTVDGASTVLVMVTNILTTLLIVSRIWWMTRGMRETLGLRTAKRYHQIMAMMVESGAIYAISLLICAIFKFDLGLSGLGGPIYAVATQLQTIAPTLIIIRVRIKECVEDTTLGQSNPVAAPPTFSPIPARRSDRQESMLGGGMQEIVVVEGGSLELTTMGGDAHEVSIESLRRDSVDFASAISNRAPEIKRDGAVVPSV</sequence>
<feature type="transmembrane region" description="Helical" evidence="1">
    <location>
        <begin position="106"/>
        <end position="128"/>
    </location>
</feature>
<keyword evidence="1" id="KW-0812">Transmembrane</keyword>
<protein>
    <submittedName>
        <fullName evidence="2">Uncharacterized protein</fullName>
    </submittedName>
</protein>
<feature type="transmembrane region" description="Helical" evidence="1">
    <location>
        <begin position="12"/>
        <end position="29"/>
    </location>
</feature>
<dbReference type="HOGENOM" id="CLU_930857_0_0_1"/>
<evidence type="ECO:0000313" key="2">
    <source>
        <dbReference type="EMBL" id="KDQ61853.1"/>
    </source>
</evidence>
<feature type="transmembrane region" description="Helical" evidence="1">
    <location>
        <begin position="148"/>
        <end position="170"/>
    </location>
</feature>
<name>A0A067Q464_9AGAM</name>
<accession>A0A067Q464</accession>
<keyword evidence="1" id="KW-1133">Transmembrane helix</keyword>